<dbReference type="KEGG" id="ssl:SS1G_08106"/>
<evidence type="ECO:0000313" key="1">
    <source>
        <dbReference type="EMBL" id="EDN92243.1"/>
    </source>
</evidence>
<protein>
    <submittedName>
        <fullName evidence="1">Uncharacterized protein</fullName>
    </submittedName>
</protein>
<gene>
    <name evidence="1" type="ORF">SS1G_08106</name>
</gene>
<dbReference type="GeneID" id="5487108"/>
<keyword evidence="2" id="KW-1185">Reference proteome</keyword>
<dbReference type="Proteomes" id="UP000001312">
    <property type="component" value="Unassembled WGS sequence"/>
</dbReference>
<name>A7ES01_SCLS1</name>
<organism evidence="1 2">
    <name type="scientific">Sclerotinia sclerotiorum (strain ATCC 18683 / 1980 / Ss-1)</name>
    <name type="common">White mold</name>
    <name type="synonym">Whetzelinia sclerotiorum</name>
    <dbReference type="NCBI Taxonomy" id="665079"/>
    <lineage>
        <taxon>Eukaryota</taxon>
        <taxon>Fungi</taxon>
        <taxon>Dikarya</taxon>
        <taxon>Ascomycota</taxon>
        <taxon>Pezizomycotina</taxon>
        <taxon>Leotiomycetes</taxon>
        <taxon>Helotiales</taxon>
        <taxon>Sclerotiniaceae</taxon>
        <taxon>Sclerotinia</taxon>
    </lineage>
</organism>
<evidence type="ECO:0000313" key="2">
    <source>
        <dbReference type="Proteomes" id="UP000001312"/>
    </source>
</evidence>
<dbReference type="EMBL" id="CH476630">
    <property type="protein sequence ID" value="EDN92243.1"/>
    <property type="molecule type" value="Genomic_DNA"/>
</dbReference>
<dbReference type="AlphaFoldDB" id="A7ES01"/>
<dbReference type="RefSeq" id="XP_001591479.1">
    <property type="nucleotide sequence ID" value="XM_001591429.1"/>
</dbReference>
<dbReference type="InParanoid" id="A7ES01"/>
<proteinExistence type="predicted"/>
<accession>A7ES01</accession>
<reference evidence="2" key="1">
    <citation type="journal article" date="2011" name="PLoS Genet.">
        <title>Genomic analysis of the necrotrophic fungal pathogens Sclerotinia sclerotiorum and Botrytis cinerea.</title>
        <authorList>
            <person name="Amselem J."/>
            <person name="Cuomo C.A."/>
            <person name="van Kan J.A."/>
            <person name="Viaud M."/>
            <person name="Benito E.P."/>
            <person name="Couloux A."/>
            <person name="Coutinho P.M."/>
            <person name="de Vries R.P."/>
            <person name="Dyer P.S."/>
            <person name="Fillinger S."/>
            <person name="Fournier E."/>
            <person name="Gout L."/>
            <person name="Hahn M."/>
            <person name="Kohn L."/>
            <person name="Lapalu N."/>
            <person name="Plummer K.M."/>
            <person name="Pradier J.M."/>
            <person name="Quevillon E."/>
            <person name="Sharon A."/>
            <person name="Simon A."/>
            <person name="ten Have A."/>
            <person name="Tudzynski B."/>
            <person name="Tudzynski P."/>
            <person name="Wincker P."/>
            <person name="Andrew M."/>
            <person name="Anthouard V."/>
            <person name="Beever R.E."/>
            <person name="Beffa R."/>
            <person name="Benoit I."/>
            <person name="Bouzid O."/>
            <person name="Brault B."/>
            <person name="Chen Z."/>
            <person name="Choquer M."/>
            <person name="Collemare J."/>
            <person name="Cotton P."/>
            <person name="Danchin E.G."/>
            <person name="Da Silva C."/>
            <person name="Gautier A."/>
            <person name="Giraud C."/>
            <person name="Giraud T."/>
            <person name="Gonzalez C."/>
            <person name="Grossetete S."/>
            <person name="Guldener U."/>
            <person name="Henrissat B."/>
            <person name="Howlett B.J."/>
            <person name="Kodira C."/>
            <person name="Kretschmer M."/>
            <person name="Lappartient A."/>
            <person name="Leroch M."/>
            <person name="Levis C."/>
            <person name="Mauceli E."/>
            <person name="Neuveglise C."/>
            <person name="Oeser B."/>
            <person name="Pearson M."/>
            <person name="Poulain J."/>
            <person name="Poussereau N."/>
            <person name="Quesneville H."/>
            <person name="Rascle C."/>
            <person name="Schumacher J."/>
            <person name="Segurens B."/>
            <person name="Sexton A."/>
            <person name="Silva E."/>
            <person name="Sirven C."/>
            <person name="Soanes D.M."/>
            <person name="Talbot N.J."/>
            <person name="Templeton M."/>
            <person name="Yandava C."/>
            <person name="Yarden O."/>
            <person name="Zeng Q."/>
            <person name="Rollins J.A."/>
            <person name="Lebrun M.H."/>
            <person name="Dickman M."/>
        </authorList>
    </citation>
    <scope>NUCLEOTIDE SEQUENCE [LARGE SCALE GENOMIC DNA]</scope>
    <source>
        <strain evidence="2">ATCC 18683 / 1980 / Ss-1</strain>
    </source>
</reference>
<sequence>MAKGLKLITNGDDATTLTQAQQEQAAEERITWPEIGCIGTS</sequence>